<evidence type="ECO:0000256" key="3">
    <source>
        <dbReference type="ARBA" id="ARBA00022741"/>
    </source>
</evidence>
<keyword evidence="8" id="KW-1185">Reference proteome</keyword>
<dbReference type="RefSeq" id="WP_090553667.1">
    <property type="nucleotide sequence ID" value="NZ_FNFP01000004.1"/>
</dbReference>
<keyword evidence="5" id="KW-0460">Magnesium</keyword>
<dbReference type="AlphaFoldDB" id="A0A1G9F8W9"/>
<dbReference type="STRING" id="393762.SAMN05660472_02121"/>
<sequence length="444" mass="52520">MTLKNRIFLQYRGNVLKNKEAYLEEYKRVLKTVEKSPAQYKGKPIEFLYHPMFLSVDDFKKFEHLTEQLMGILRKVIDRYLQDEEFRKHFGFSQLLEELIVKDPGYSIPAPMGRFDIFYHDDGDFQFCELNADGSSGMVEARELQNIFQHSLAIKELEKDYRFTIFEVFYTWVDALLKNYQEFSGSQEKPKVAIVDWFSSEVPSEFIEFQKVFEERGCPTVVADIRDLTYRKGKLYYEEFQIDCIYRRAVTWEIIDNNKEVKDFIDAYMEGAVCVVGPIRSQIIHNKNIFSILHDSMKTPFLTEEERRFVEKHIPYTTIFDTNNEELVDFTIKNKDQLVLKPMDKYASYGVYIGRDFTAKEWKNIIDSQAQKNYLLQQFCRVPKLPMAMFAENDVDFVENNYIIGLFMYNQKLQGIYTRTGRCNIIGSVVECFTVPNFIVEEKL</sequence>
<organism evidence="7 8">
    <name type="scientific">Natronincola ferrireducens</name>
    <dbReference type="NCBI Taxonomy" id="393762"/>
    <lineage>
        <taxon>Bacteria</taxon>
        <taxon>Bacillati</taxon>
        <taxon>Bacillota</taxon>
        <taxon>Clostridia</taxon>
        <taxon>Peptostreptococcales</taxon>
        <taxon>Natronincolaceae</taxon>
        <taxon>Natronincola</taxon>
    </lineage>
</organism>
<evidence type="ECO:0000313" key="8">
    <source>
        <dbReference type="Proteomes" id="UP000198718"/>
    </source>
</evidence>
<dbReference type="GO" id="GO:0005524">
    <property type="term" value="F:ATP binding"/>
    <property type="evidence" value="ECO:0007669"/>
    <property type="project" value="UniProtKB-KW"/>
</dbReference>
<accession>A0A1G9F8W9</accession>
<proteinExistence type="predicted"/>
<keyword evidence="3" id="KW-0547">Nucleotide-binding</keyword>
<dbReference type="OrthoDB" id="9771802at2"/>
<name>A0A1G9F8W9_9FIRM</name>
<protein>
    <submittedName>
        <fullName evidence="7">Uncharacterized conserved protein, circularly permuted ATPgrasp superfamily</fullName>
    </submittedName>
</protein>
<evidence type="ECO:0000256" key="1">
    <source>
        <dbReference type="ARBA" id="ARBA00022598"/>
    </source>
</evidence>
<dbReference type="SUPFAM" id="SSF56059">
    <property type="entry name" value="Glutathione synthetase ATP-binding domain-like"/>
    <property type="match status" value="1"/>
</dbReference>
<evidence type="ECO:0000259" key="6">
    <source>
        <dbReference type="Pfam" id="PF03738"/>
    </source>
</evidence>
<evidence type="ECO:0000256" key="2">
    <source>
        <dbReference type="ARBA" id="ARBA00022723"/>
    </source>
</evidence>
<dbReference type="InterPro" id="IPR005494">
    <property type="entry name" value="GSPS_pre-ATP-grasp-like_dom"/>
</dbReference>
<dbReference type="GO" id="GO:0016874">
    <property type="term" value="F:ligase activity"/>
    <property type="evidence" value="ECO:0007669"/>
    <property type="project" value="UniProtKB-KW"/>
</dbReference>
<keyword evidence="1" id="KW-0436">Ligase</keyword>
<dbReference type="EMBL" id="FNFP01000004">
    <property type="protein sequence ID" value="SDK84778.1"/>
    <property type="molecule type" value="Genomic_DNA"/>
</dbReference>
<dbReference type="Pfam" id="PF03738">
    <property type="entry name" value="GSP_synth"/>
    <property type="match status" value="1"/>
</dbReference>
<dbReference type="Gene3D" id="3.30.1490.270">
    <property type="match status" value="1"/>
</dbReference>
<evidence type="ECO:0000313" key="7">
    <source>
        <dbReference type="EMBL" id="SDK84778.1"/>
    </source>
</evidence>
<keyword evidence="4" id="KW-0067">ATP-binding</keyword>
<dbReference type="GO" id="GO:0046872">
    <property type="term" value="F:metal ion binding"/>
    <property type="evidence" value="ECO:0007669"/>
    <property type="project" value="UniProtKB-KW"/>
</dbReference>
<keyword evidence="2" id="KW-0479">Metal-binding</keyword>
<evidence type="ECO:0000256" key="5">
    <source>
        <dbReference type="ARBA" id="ARBA00022842"/>
    </source>
</evidence>
<gene>
    <name evidence="7" type="ORF">SAMN05660472_02121</name>
</gene>
<feature type="domain" description="Glutathionylspermidine synthase pre-ATP-grasp-like" evidence="6">
    <location>
        <begin position="54"/>
        <end position="428"/>
    </location>
</feature>
<dbReference type="Proteomes" id="UP000198718">
    <property type="component" value="Unassembled WGS sequence"/>
</dbReference>
<reference evidence="7 8" key="1">
    <citation type="submission" date="2016-10" db="EMBL/GenBank/DDBJ databases">
        <authorList>
            <person name="de Groot N.N."/>
        </authorList>
    </citation>
    <scope>NUCLEOTIDE SEQUENCE [LARGE SCALE GENOMIC DNA]</scope>
    <source>
        <strain evidence="7 8">DSM 18346</strain>
    </source>
</reference>
<evidence type="ECO:0000256" key="4">
    <source>
        <dbReference type="ARBA" id="ARBA00022840"/>
    </source>
</evidence>